<dbReference type="EMBL" id="LR797078">
    <property type="protein sequence ID" value="CAB4185381.1"/>
    <property type="molecule type" value="Genomic_DNA"/>
</dbReference>
<accession>A0A6J5QVJ4</accession>
<organism evidence="2">
    <name type="scientific">uncultured Caudovirales phage</name>
    <dbReference type="NCBI Taxonomy" id="2100421"/>
    <lineage>
        <taxon>Viruses</taxon>
        <taxon>Duplodnaviria</taxon>
        <taxon>Heunggongvirae</taxon>
        <taxon>Uroviricota</taxon>
        <taxon>Caudoviricetes</taxon>
        <taxon>Peduoviridae</taxon>
        <taxon>Maltschvirus</taxon>
        <taxon>Maltschvirus maltsch</taxon>
    </lineage>
</organism>
<evidence type="ECO:0000256" key="1">
    <source>
        <dbReference type="SAM" id="MobiDB-lite"/>
    </source>
</evidence>
<name>A0A6J5QVJ4_9CAUD</name>
<protein>
    <submittedName>
        <fullName evidence="2">Uncharacterized protein</fullName>
    </submittedName>
</protein>
<evidence type="ECO:0000313" key="2">
    <source>
        <dbReference type="EMBL" id="CAB4185381.1"/>
    </source>
</evidence>
<feature type="compositionally biased region" description="Basic and acidic residues" evidence="1">
    <location>
        <begin position="46"/>
        <end position="62"/>
    </location>
</feature>
<proteinExistence type="predicted"/>
<feature type="compositionally biased region" description="Basic and acidic residues" evidence="1">
    <location>
        <begin position="1"/>
        <end position="10"/>
    </location>
</feature>
<sequence length="123" mass="13437">MAGGRDSGRDPRRKVGRGNMRNFGWMSSAPAPAGGMTMTEMSDNPANRRVDIGSKPDAERGKGHAPVVEFPAGNEHGVKRITGLTNHKTKMGARRAAKDMVRGNSDLLHKDEWGKSPEEWEVK</sequence>
<gene>
    <name evidence="2" type="ORF">UFOVP1130_42</name>
</gene>
<reference evidence="2" key="1">
    <citation type="submission" date="2020-05" db="EMBL/GenBank/DDBJ databases">
        <authorList>
            <person name="Chiriac C."/>
            <person name="Salcher M."/>
            <person name="Ghai R."/>
            <person name="Kavagutti S V."/>
        </authorList>
    </citation>
    <scope>NUCLEOTIDE SEQUENCE</scope>
</reference>
<feature type="region of interest" description="Disordered" evidence="1">
    <location>
        <begin position="1"/>
        <end position="74"/>
    </location>
</feature>